<keyword evidence="3" id="KW-0489">Methyltransferase</keyword>
<evidence type="ECO:0000259" key="2">
    <source>
        <dbReference type="Pfam" id="PF05175"/>
    </source>
</evidence>
<dbReference type="GO" id="GO:0008168">
    <property type="term" value="F:methyltransferase activity"/>
    <property type="evidence" value="ECO:0007669"/>
    <property type="project" value="UniProtKB-KW"/>
</dbReference>
<keyword evidence="3" id="KW-0808">Transferase</keyword>
<dbReference type="SUPFAM" id="SSF53335">
    <property type="entry name" value="S-adenosyl-L-methionine-dependent methyltransferases"/>
    <property type="match status" value="1"/>
</dbReference>
<dbReference type="GO" id="GO:0032259">
    <property type="term" value="P:methylation"/>
    <property type="evidence" value="ECO:0007669"/>
    <property type="project" value="UniProtKB-KW"/>
</dbReference>
<dbReference type="Pfam" id="PF05175">
    <property type="entry name" value="MTS"/>
    <property type="match status" value="1"/>
</dbReference>
<dbReference type="PROSITE" id="PS00092">
    <property type="entry name" value="N6_MTASE"/>
    <property type="match status" value="1"/>
</dbReference>
<dbReference type="InterPro" id="IPR002052">
    <property type="entry name" value="DNA_methylase_N6_adenine_CS"/>
</dbReference>
<reference evidence="3 4" key="1">
    <citation type="submission" date="2019-09" db="EMBL/GenBank/DDBJ databases">
        <title>Isolation and identification of active actinomycetes.</title>
        <authorList>
            <person name="Yu Z."/>
            <person name="Han C."/>
            <person name="Yu B."/>
        </authorList>
    </citation>
    <scope>NUCLEOTIDE SEQUENCE [LARGE SCALE GENOMIC DNA]</scope>
    <source>
        <strain evidence="3 4">NEAU-H2</strain>
    </source>
</reference>
<keyword evidence="4" id="KW-1185">Reference proteome</keyword>
<sequence>MPSAWTTRATRSPSTAPSTPDPGASTMQIDPDVLEAIRTATVDGRALRLKGQLDRKLYERVNLALHAVGGVWHRYKKAHIFTIDAADAIAGLLATGEVITDVDRGYYPTPEPTVERLLALAELEAGCEVLEPSAGRGAIAEAAAARGAVVDCVELDAARAQHIRADGYARQVTNADFFTVPVERRYQRVIMNPPFAGRQDIRHVERALRFLHPGGLLVAIMHGSLTYRGDRRTKDFLARIWEARGTLWELPADAFPAVGAPTVIAVIPVRDVAPPAVLRQIALKPEDFTPRPSAVQQDLFFADEPTTHGTAQLDGFGYGAPHDGRDHSH</sequence>
<gene>
    <name evidence="3" type="ORF">F8144_05305</name>
</gene>
<feature type="region of interest" description="Disordered" evidence="1">
    <location>
        <begin position="1"/>
        <end position="28"/>
    </location>
</feature>
<evidence type="ECO:0000313" key="3">
    <source>
        <dbReference type="EMBL" id="KAB1989768.1"/>
    </source>
</evidence>
<dbReference type="Gene3D" id="3.40.50.150">
    <property type="entry name" value="Vaccinia Virus protein VP39"/>
    <property type="match status" value="1"/>
</dbReference>
<proteinExistence type="predicted"/>
<evidence type="ECO:0000256" key="1">
    <source>
        <dbReference type="SAM" id="MobiDB-lite"/>
    </source>
</evidence>
<name>A0A7J5DM10_9ACTN</name>
<dbReference type="AlphaFoldDB" id="A0A7J5DM10"/>
<protein>
    <submittedName>
        <fullName evidence="3">Methyltransferase</fullName>
    </submittedName>
</protein>
<dbReference type="Proteomes" id="UP000442990">
    <property type="component" value="Unassembled WGS sequence"/>
</dbReference>
<dbReference type="InterPro" id="IPR007848">
    <property type="entry name" value="Small_mtfrase_dom"/>
</dbReference>
<organism evidence="3 4">
    <name type="scientific">Streptomyces triticiradicis</name>
    <dbReference type="NCBI Taxonomy" id="2651189"/>
    <lineage>
        <taxon>Bacteria</taxon>
        <taxon>Bacillati</taxon>
        <taxon>Actinomycetota</taxon>
        <taxon>Actinomycetes</taxon>
        <taxon>Kitasatosporales</taxon>
        <taxon>Streptomycetaceae</taxon>
        <taxon>Streptomyces</taxon>
    </lineage>
</organism>
<dbReference type="GO" id="GO:0003676">
    <property type="term" value="F:nucleic acid binding"/>
    <property type="evidence" value="ECO:0007669"/>
    <property type="project" value="InterPro"/>
</dbReference>
<comment type="caution">
    <text evidence="3">The sequence shown here is derived from an EMBL/GenBank/DDBJ whole genome shotgun (WGS) entry which is preliminary data.</text>
</comment>
<dbReference type="PRINTS" id="PR00507">
    <property type="entry name" value="N12N6MTFRASE"/>
</dbReference>
<dbReference type="EMBL" id="WBKG01000003">
    <property type="protein sequence ID" value="KAB1989768.1"/>
    <property type="molecule type" value="Genomic_DNA"/>
</dbReference>
<feature type="compositionally biased region" description="Polar residues" evidence="1">
    <location>
        <begin position="1"/>
        <end position="18"/>
    </location>
</feature>
<evidence type="ECO:0000313" key="4">
    <source>
        <dbReference type="Proteomes" id="UP000442990"/>
    </source>
</evidence>
<dbReference type="InterPro" id="IPR029063">
    <property type="entry name" value="SAM-dependent_MTases_sf"/>
</dbReference>
<feature type="domain" description="Methyltransferase small" evidence="2">
    <location>
        <begin position="126"/>
        <end position="228"/>
    </location>
</feature>
<accession>A0A7J5DM10</accession>